<dbReference type="EC" id="2.4.2.53" evidence="2"/>
<keyword evidence="1" id="KW-0472">Membrane</keyword>
<comment type="caution">
    <text evidence="2">The sequence shown here is derived from an EMBL/GenBank/DDBJ whole genome shotgun (WGS) entry which is preliminary data.</text>
</comment>
<sequence length="75" mass="8576">MLVVLRLTLGPQWAAEGVFMLFAVLFTFIGAQFIGMGLLGEYIGRIYNDVRARPRYFVQHVIRPQTTQSTEENRA</sequence>
<protein>
    <submittedName>
        <fullName evidence="2">Undecaprenyl-phosphate 4-deoxy-4-formamido-L-arabinose transferase</fullName>
        <ecNumber evidence="2">2.4.2.53</ecNumber>
    </submittedName>
</protein>
<accession>A0A645IIG7</accession>
<keyword evidence="1" id="KW-0812">Transmembrane</keyword>
<keyword evidence="1" id="KW-1133">Transmembrane helix</keyword>
<keyword evidence="2" id="KW-0328">Glycosyltransferase</keyword>
<reference evidence="2" key="1">
    <citation type="submission" date="2019-08" db="EMBL/GenBank/DDBJ databases">
        <authorList>
            <person name="Kucharzyk K."/>
            <person name="Murdoch R.W."/>
            <person name="Higgins S."/>
            <person name="Loffler F."/>
        </authorList>
    </citation>
    <scope>NUCLEOTIDE SEQUENCE</scope>
</reference>
<organism evidence="2">
    <name type="scientific">bioreactor metagenome</name>
    <dbReference type="NCBI Taxonomy" id="1076179"/>
    <lineage>
        <taxon>unclassified sequences</taxon>
        <taxon>metagenomes</taxon>
        <taxon>ecological metagenomes</taxon>
    </lineage>
</organism>
<feature type="transmembrane region" description="Helical" evidence="1">
    <location>
        <begin position="20"/>
        <end position="43"/>
    </location>
</feature>
<proteinExistence type="predicted"/>
<keyword evidence="2" id="KW-0808">Transferase</keyword>
<evidence type="ECO:0000313" key="2">
    <source>
        <dbReference type="EMBL" id="MPN51081.1"/>
    </source>
</evidence>
<evidence type="ECO:0000256" key="1">
    <source>
        <dbReference type="SAM" id="Phobius"/>
    </source>
</evidence>
<name>A0A645IIG7_9ZZZZ</name>
<dbReference type="AlphaFoldDB" id="A0A645IIG7"/>
<dbReference type="EMBL" id="VSSQ01115801">
    <property type="protein sequence ID" value="MPN51081.1"/>
    <property type="molecule type" value="Genomic_DNA"/>
</dbReference>
<gene>
    <name evidence="2" type="primary">arnC_58</name>
    <name evidence="2" type="ORF">SDC9_198722</name>
</gene>
<dbReference type="GO" id="GO:0099621">
    <property type="term" value="F:undecaprenyl-phosphate 4-deoxy-4-formamido-L-arabinose transferase activity"/>
    <property type="evidence" value="ECO:0007669"/>
    <property type="project" value="UniProtKB-EC"/>
</dbReference>